<gene>
    <name evidence="6" type="ORF">SFMTTN_2441</name>
</gene>
<name>A0A401JG56_9PROT</name>
<feature type="domain" description="GGDEF" evidence="5">
    <location>
        <begin position="362"/>
        <end position="495"/>
    </location>
</feature>
<dbReference type="PANTHER" id="PTHR44757">
    <property type="entry name" value="DIGUANYLATE CYCLASE DGCP"/>
    <property type="match status" value="1"/>
</dbReference>
<feature type="domain" description="EAL" evidence="4">
    <location>
        <begin position="504"/>
        <end position="759"/>
    </location>
</feature>
<sequence length="766" mass="86777">MNVIAHEMPFYNLGFLVSRQLVEYLPKLATQHTENPLLPALRYKHHMIFAVPSRMAQALVFFHREFPFSWRRLEIRADRRKGQTLVSPPAEPGAYLYELAATQSAHFQKLLSGCTDELSAQQLIHIGKIHYQHKIEPVWMMGAYQLYLDHLRQIIATHPEIAPDRQYALETVLIKLLFRDMGLMLEGYWQSAMSLVQSEKNTVVALQGQVSDLLANLPQVLWSVAVKDNKLLYLSPTTKKICTLDIEMPIPCMGWTHPDDRETVRLGWMEALRGNKVEVESRVQAPGEQTRWFRRVFHPFLDSAGNVVRIDGLMDDTTESREIIERQQFLATTDSLTELPNRSLLYDRLNQAIAVAKREQNKQVVLMLMDLNHFKEINDTLGHLAGDEVLRQVAQRLRGVLRESDTLARLGGDEFAVLLSDAPAAEAAAKKVAKNILDCFVEPFWFQKNELYLGVGIGISVFPDHGDDAGVLMSRADVAMYAAKHTDAGFLFYDPKTDPHTQQRLQLSSDLRHALERNEFVLYYQPQINIHSGRIIAVEALIRWNHPEHGMIFPDQFIPFAESTGLIGPITEWVLRTAIAQCKTWQMTGMEMRIAINVTARSFQDPLLVDKLESLLYGGGNRLPPERIEIEITENILMVDIEHGAKAIRRLRDLGVSVAIDDFGTGYSSLAYLKKLPIHTLKIDKSFVMNMTEDDNDAVIVRSTIDLAHNLGYLVVAEGVETRDALDLLAVLGCDLAQGYHISHPLPEDELILWVKNSAWSIGESA</sequence>
<dbReference type="FunFam" id="3.20.20.450:FF:000001">
    <property type="entry name" value="Cyclic di-GMP phosphodiesterase yahA"/>
    <property type="match status" value="1"/>
</dbReference>
<dbReference type="PROSITE" id="PS50113">
    <property type="entry name" value="PAC"/>
    <property type="match status" value="1"/>
</dbReference>
<dbReference type="SUPFAM" id="SSF55073">
    <property type="entry name" value="Nucleotide cyclase"/>
    <property type="match status" value="1"/>
</dbReference>
<dbReference type="SMART" id="SM00052">
    <property type="entry name" value="EAL"/>
    <property type="match status" value="1"/>
</dbReference>
<dbReference type="InterPro" id="IPR039379">
    <property type="entry name" value="Protoglobin_sensor_dom"/>
</dbReference>
<dbReference type="Gene3D" id="3.30.450.20">
    <property type="entry name" value="PAS domain"/>
    <property type="match status" value="1"/>
</dbReference>
<dbReference type="SUPFAM" id="SSF141868">
    <property type="entry name" value="EAL domain-like"/>
    <property type="match status" value="1"/>
</dbReference>
<dbReference type="SUPFAM" id="SSF55785">
    <property type="entry name" value="PYP-like sensor domain (PAS domain)"/>
    <property type="match status" value="1"/>
</dbReference>
<evidence type="ECO:0000313" key="6">
    <source>
        <dbReference type="EMBL" id="GBL46625.1"/>
    </source>
</evidence>
<comment type="caution">
    <text evidence="6">The sequence shown here is derived from an EMBL/GenBank/DDBJ whole genome shotgun (WGS) entry which is preliminary data.</text>
</comment>
<dbReference type="GO" id="GO:0019825">
    <property type="term" value="F:oxygen binding"/>
    <property type="evidence" value="ECO:0007669"/>
    <property type="project" value="InterPro"/>
</dbReference>
<dbReference type="Proteomes" id="UP000286806">
    <property type="component" value="Unassembled WGS sequence"/>
</dbReference>
<dbReference type="NCBIfam" id="TIGR00254">
    <property type="entry name" value="GGDEF"/>
    <property type="match status" value="1"/>
</dbReference>
<dbReference type="CDD" id="cd01948">
    <property type="entry name" value="EAL"/>
    <property type="match status" value="1"/>
</dbReference>
<evidence type="ECO:0000259" key="3">
    <source>
        <dbReference type="PROSITE" id="PS50113"/>
    </source>
</evidence>
<feature type="domain" description="PAC" evidence="3">
    <location>
        <begin position="277"/>
        <end position="329"/>
    </location>
</feature>
<keyword evidence="7" id="KW-1185">Reference proteome</keyword>
<dbReference type="PROSITE" id="PS50883">
    <property type="entry name" value="EAL"/>
    <property type="match status" value="1"/>
</dbReference>
<dbReference type="PROSITE" id="PS50887">
    <property type="entry name" value="GGDEF"/>
    <property type="match status" value="1"/>
</dbReference>
<dbReference type="Gene3D" id="3.20.20.450">
    <property type="entry name" value="EAL domain"/>
    <property type="match status" value="1"/>
</dbReference>
<dbReference type="EMBL" id="BGOW01000021">
    <property type="protein sequence ID" value="GBL46625.1"/>
    <property type="molecule type" value="Genomic_DNA"/>
</dbReference>
<dbReference type="InterPro" id="IPR035965">
    <property type="entry name" value="PAS-like_dom_sf"/>
</dbReference>
<dbReference type="Pfam" id="PF00563">
    <property type="entry name" value="EAL"/>
    <property type="match status" value="1"/>
</dbReference>
<dbReference type="InterPro" id="IPR043128">
    <property type="entry name" value="Rev_trsase/Diguanyl_cyclase"/>
</dbReference>
<dbReference type="Pfam" id="PF08447">
    <property type="entry name" value="PAS_3"/>
    <property type="match status" value="1"/>
</dbReference>
<dbReference type="CDD" id="cd01949">
    <property type="entry name" value="GGDEF"/>
    <property type="match status" value="1"/>
</dbReference>
<dbReference type="InterPro" id="IPR012292">
    <property type="entry name" value="Globin/Proto"/>
</dbReference>
<evidence type="ECO:0000256" key="1">
    <source>
        <dbReference type="ARBA" id="ARBA00015125"/>
    </source>
</evidence>
<dbReference type="Gene3D" id="1.10.490.10">
    <property type="entry name" value="Globins"/>
    <property type="match status" value="1"/>
</dbReference>
<dbReference type="InterPro" id="IPR052155">
    <property type="entry name" value="Biofilm_reg_signaling"/>
</dbReference>
<dbReference type="Pfam" id="PF00990">
    <property type="entry name" value="GGDEF"/>
    <property type="match status" value="1"/>
</dbReference>
<dbReference type="InterPro" id="IPR000700">
    <property type="entry name" value="PAS-assoc_C"/>
</dbReference>
<dbReference type="Gene3D" id="3.30.70.270">
    <property type="match status" value="1"/>
</dbReference>
<dbReference type="GO" id="GO:0020037">
    <property type="term" value="F:heme binding"/>
    <property type="evidence" value="ECO:0007669"/>
    <property type="project" value="InterPro"/>
</dbReference>
<dbReference type="InterPro" id="IPR001633">
    <property type="entry name" value="EAL_dom"/>
</dbReference>
<dbReference type="InterPro" id="IPR035919">
    <property type="entry name" value="EAL_sf"/>
</dbReference>
<dbReference type="SMART" id="SM00267">
    <property type="entry name" value="GGDEF"/>
    <property type="match status" value="1"/>
</dbReference>
<dbReference type="InterPro" id="IPR013655">
    <property type="entry name" value="PAS_fold_3"/>
</dbReference>
<organism evidence="6 7">
    <name type="scientific">Sulfuriferula multivorans</name>
    <dbReference type="NCBI Taxonomy" id="1559896"/>
    <lineage>
        <taxon>Bacteria</taxon>
        <taxon>Pseudomonadati</taxon>
        <taxon>Pseudomonadota</taxon>
        <taxon>Betaproteobacteria</taxon>
        <taxon>Nitrosomonadales</taxon>
        <taxon>Sulfuricellaceae</taxon>
        <taxon>Sulfuriferula</taxon>
    </lineage>
</organism>
<dbReference type="InterPro" id="IPR044398">
    <property type="entry name" value="Globin-sensor_dom"/>
</dbReference>
<dbReference type="AlphaFoldDB" id="A0A401JG56"/>
<dbReference type="CDD" id="cd01068">
    <property type="entry name" value="globin_sensor"/>
    <property type="match status" value="1"/>
</dbReference>
<dbReference type="PANTHER" id="PTHR44757:SF2">
    <property type="entry name" value="BIOFILM ARCHITECTURE MAINTENANCE PROTEIN MBAA"/>
    <property type="match status" value="1"/>
</dbReference>
<evidence type="ECO:0000256" key="2">
    <source>
        <dbReference type="ARBA" id="ARBA00029839"/>
    </source>
</evidence>
<evidence type="ECO:0000313" key="7">
    <source>
        <dbReference type="Proteomes" id="UP000286806"/>
    </source>
</evidence>
<accession>A0A401JG56</accession>
<dbReference type="InterPro" id="IPR029787">
    <property type="entry name" value="Nucleotide_cyclase"/>
</dbReference>
<evidence type="ECO:0000259" key="5">
    <source>
        <dbReference type="PROSITE" id="PS50887"/>
    </source>
</evidence>
<dbReference type="Pfam" id="PF11563">
    <property type="entry name" value="Protoglobin"/>
    <property type="match status" value="1"/>
</dbReference>
<evidence type="ECO:0000259" key="4">
    <source>
        <dbReference type="PROSITE" id="PS50883"/>
    </source>
</evidence>
<dbReference type="SUPFAM" id="SSF46458">
    <property type="entry name" value="Globin-like"/>
    <property type="match status" value="1"/>
</dbReference>
<proteinExistence type="predicted"/>
<dbReference type="InterPro" id="IPR009050">
    <property type="entry name" value="Globin-like_sf"/>
</dbReference>
<reference evidence="6 7" key="1">
    <citation type="journal article" date="2019" name="Front. Microbiol.">
        <title>Genomes of Neutrophilic Sulfur-Oxidizing Chemolithoautotrophs Representing 9 Proteobacterial Species From 8 Genera.</title>
        <authorList>
            <person name="Watanabe T."/>
            <person name="Kojima H."/>
            <person name="Umezawa K."/>
            <person name="Hori C."/>
            <person name="Takasuka T.E."/>
            <person name="Kato Y."/>
            <person name="Fukui M."/>
        </authorList>
    </citation>
    <scope>NUCLEOTIDE SEQUENCE [LARGE SCALE GENOMIC DNA]</scope>
    <source>
        <strain evidence="6 7">TTN</strain>
    </source>
</reference>
<protein>
    <recommendedName>
        <fullName evidence="1">Diguanylate cyclase DosC</fullName>
    </recommendedName>
    <alternativeName>
        <fullName evidence="2">Direct oxygen-sensing cyclase</fullName>
    </alternativeName>
</protein>
<dbReference type="InterPro" id="IPR000160">
    <property type="entry name" value="GGDEF_dom"/>
</dbReference>